<dbReference type="PANTHER" id="PTHR47712:SF1">
    <property type="entry name" value="OS09G0555300 PROTEIN"/>
    <property type="match status" value="1"/>
</dbReference>
<dbReference type="PANTHER" id="PTHR47712">
    <property type="entry name" value="OS09G0555300 PROTEIN"/>
    <property type="match status" value="1"/>
</dbReference>
<gene>
    <name evidence="1" type="ORF">TRITD_5Av1G193020</name>
</gene>
<name>A0A9R0TVQ9_TRITD</name>
<dbReference type="Gene3D" id="2.120.10.80">
    <property type="entry name" value="Kelch-type beta propeller"/>
    <property type="match status" value="1"/>
</dbReference>
<evidence type="ECO:0000313" key="2">
    <source>
        <dbReference type="Proteomes" id="UP000324705"/>
    </source>
</evidence>
<evidence type="ECO:0000313" key="1">
    <source>
        <dbReference type="EMBL" id="VAI20974.1"/>
    </source>
</evidence>
<dbReference type="InterPro" id="IPR015915">
    <property type="entry name" value="Kelch-typ_b-propeller"/>
</dbReference>
<reference evidence="1 2" key="1">
    <citation type="submission" date="2017-09" db="EMBL/GenBank/DDBJ databases">
        <authorList>
            <consortium name="International Durum Wheat Genome Sequencing Consortium (IDWGSC)"/>
            <person name="Milanesi L."/>
        </authorList>
    </citation>
    <scope>NUCLEOTIDE SEQUENCE [LARGE SCALE GENOMIC DNA]</scope>
    <source>
        <strain evidence="2">cv. Svevo</strain>
    </source>
</reference>
<proteinExistence type="predicted"/>
<dbReference type="GO" id="GO:0019005">
    <property type="term" value="C:SCF ubiquitin ligase complex"/>
    <property type="evidence" value="ECO:0007669"/>
    <property type="project" value="TreeGrafter"/>
</dbReference>
<accession>A0A9R0TVQ9</accession>
<evidence type="ECO:0008006" key="3">
    <source>
        <dbReference type="Google" id="ProtNLM"/>
    </source>
</evidence>
<organism evidence="1 2">
    <name type="scientific">Triticum turgidum subsp. durum</name>
    <name type="common">Durum wheat</name>
    <name type="synonym">Triticum durum</name>
    <dbReference type="NCBI Taxonomy" id="4567"/>
    <lineage>
        <taxon>Eukaryota</taxon>
        <taxon>Viridiplantae</taxon>
        <taxon>Streptophyta</taxon>
        <taxon>Embryophyta</taxon>
        <taxon>Tracheophyta</taxon>
        <taxon>Spermatophyta</taxon>
        <taxon>Magnoliopsida</taxon>
        <taxon>Liliopsida</taxon>
        <taxon>Poales</taxon>
        <taxon>Poaceae</taxon>
        <taxon>BOP clade</taxon>
        <taxon>Pooideae</taxon>
        <taxon>Triticodae</taxon>
        <taxon>Triticeae</taxon>
        <taxon>Triticinae</taxon>
        <taxon>Triticum</taxon>
    </lineage>
</organism>
<dbReference type="Proteomes" id="UP000324705">
    <property type="component" value="Chromosome 5A"/>
</dbReference>
<dbReference type="SUPFAM" id="SSF117281">
    <property type="entry name" value="Kelch motif"/>
    <property type="match status" value="1"/>
</dbReference>
<protein>
    <recommendedName>
        <fullName evidence="3">F-box/kelch-repeat protein</fullName>
    </recommendedName>
</protein>
<dbReference type="EMBL" id="LT934119">
    <property type="protein sequence ID" value="VAI20974.1"/>
    <property type="molecule type" value="Genomic_DNA"/>
</dbReference>
<sequence>MEKEHMCPLLRLGGTNLICRSNTSYMIVVYDPVTDKWVEIAGFPTDVGLACSGAVCGDTFYVYCESDTLVAYHLDAGSWDKVVRKVFELNLTSTPLLRWTEASAHPDAPMDSNAVFAAGQDRIYAVEMFRIFGKVLDFATACRVSGGEQSWSRIGRENAAAEADAMSCRLKSMAMLLL</sequence>
<dbReference type="AlphaFoldDB" id="A0A9R0TVQ9"/>
<keyword evidence="2" id="KW-1185">Reference proteome</keyword>
<dbReference type="Gramene" id="TRITD5Av1G193020.3">
    <property type="protein sequence ID" value="TRITD5Av1G193020.3"/>
    <property type="gene ID" value="TRITD5Av1G193020"/>
</dbReference>